<dbReference type="Pfam" id="PF13786">
    <property type="entry name" value="DUF4179"/>
    <property type="match status" value="1"/>
</dbReference>
<dbReference type="EMBL" id="JBHMDO010000034">
    <property type="protein sequence ID" value="MFB9328764.1"/>
    <property type="molecule type" value="Genomic_DNA"/>
</dbReference>
<reference evidence="4 5" key="1">
    <citation type="submission" date="2024-09" db="EMBL/GenBank/DDBJ databases">
        <authorList>
            <person name="Sun Q."/>
            <person name="Mori K."/>
        </authorList>
    </citation>
    <scope>NUCLEOTIDE SEQUENCE [LARGE SCALE GENOMIC DNA]</scope>
    <source>
        <strain evidence="4 5">TISTR 2452</strain>
    </source>
</reference>
<dbReference type="RefSeq" id="WP_377498377.1">
    <property type="nucleotide sequence ID" value="NZ_JBHMDO010000034.1"/>
</dbReference>
<evidence type="ECO:0000259" key="2">
    <source>
        <dbReference type="Pfam" id="PF13786"/>
    </source>
</evidence>
<dbReference type="Pfam" id="PF18705">
    <property type="entry name" value="DUF5643"/>
    <property type="match status" value="1"/>
</dbReference>
<name>A0ABV5KU61_9BACL</name>
<keyword evidence="5" id="KW-1185">Reference proteome</keyword>
<dbReference type="Proteomes" id="UP001589747">
    <property type="component" value="Unassembled WGS sequence"/>
</dbReference>
<keyword evidence="1" id="KW-1133">Transmembrane helix</keyword>
<evidence type="ECO:0000313" key="4">
    <source>
        <dbReference type="EMBL" id="MFB9328764.1"/>
    </source>
</evidence>
<accession>A0ABV5KU61</accession>
<sequence>MTKQLDAKLDRLKREMDGSLPPLVRERMDQFYASLTDECVTTGESGAQSAEGRGKDTRKKRLLLRRTALAAGSFAVGALLVLSTGFLSPAMAVAMKRIPVVDSVFKLAGDLGLRTADERGMTTNVDQSVTHDGITLKLTQLAYDGARLSFAVEKKNAEGRVKPFKDMWHYVEDEAPSPGAIHFDFLINGQPVNTGMSIGPGDPSTDSIIVSTLERGDLQIPDTFDLTVKAYLAEPKLRYEFNVPVVKENSDSVVITTDEIKTHDNIRMRVDRVELTPMTTSLVIQVFGQEGSDIKSMMEAIPDRYKITGFLNVDYEFTDDQGFAPKMMSGGGSGEGNRLNLTFSYEPFQRRPEWVMIKPFIMENGQKAYIPELAMKLIVPQGS</sequence>
<feature type="domain" description="DUF5643" evidence="3">
    <location>
        <begin position="254"/>
        <end position="371"/>
    </location>
</feature>
<evidence type="ECO:0000256" key="1">
    <source>
        <dbReference type="SAM" id="Phobius"/>
    </source>
</evidence>
<evidence type="ECO:0000313" key="5">
    <source>
        <dbReference type="Proteomes" id="UP001589747"/>
    </source>
</evidence>
<evidence type="ECO:0000259" key="3">
    <source>
        <dbReference type="Pfam" id="PF18705"/>
    </source>
</evidence>
<feature type="transmembrane region" description="Helical" evidence="1">
    <location>
        <begin position="68"/>
        <end position="87"/>
    </location>
</feature>
<keyword evidence="1" id="KW-0812">Transmembrane</keyword>
<keyword evidence="1" id="KW-0472">Membrane</keyword>
<dbReference type="Gene3D" id="2.60.40.1630">
    <property type="entry name" value="bacillus anthracis domain"/>
    <property type="match status" value="1"/>
</dbReference>
<dbReference type="InterPro" id="IPR040680">
    <property type="entry name" value="DUF5643"/>
</dbReference>
<comment type="caution">
    <text evidence="4">The sequence shown here is derived from an EMBL/GenBank/DDBJ whole genome shotgun (WGS) entry which is preliminary data.</text>
</comment>
<feature type="domain" description="DUF4179" evidence="2">
    <location>
        <begin position="66"/>
        <end position="152"/>
    </location>
</feature>
<proteinExistence type="predicted"/>
<dbReference type="InterPro" id="IPR025436">
    <property type="entry name" value="DUF4179"/>
</dbReference>
<organism evidence="4 5">
    <name type="scientific">Paenibacillus aurantiacus</name>
    <dbReference type="NCBI Taxonomy" id="1936118"/>
    <lineage>
        <taxon>Bacteria</taxon>
        <taxon>Bacillati</taxon>
        <taxon>Bacillota</taxon>
        <taxon>Bacilli</taxon>
        <taxon>Bacillales</taxon>
        <taxon>Paenibacillaceae</taxon>
        <taxon>Paenibacillus</taxon>
    </lineage>
</organism>
<protein>
    <submittedName>
        <fullName evidence="4">DUF4179 domain-containing protein</fullName>
    </submittedName>
</protein>
<gene>
    <name evidence="4" type="ORF">ACFFSY_22745</name>
</gene>